<evidence type="ECO:0008006" key="3">
    <source>
        <dbReference type="Google" id="ProtNLM"/>
    </source>
</evidence>
<reference evidence="1 2" key="1">
    <citation type="journal article" date="2015" name="Nature">
        <title>rRNA introns, odd ribosomes, and small enigmatic genomes across a large radiation of phyla.</title>
        <authorList>
            <person name="Brown C.T."/>
            <person name="Hug L.A."/>
            <person name="Thomas B.C."/>
            <person name="Sharon I."/>
            <person name="Castelle C.J."/>
            <person name="Singh A."/>
            <person name="Wilkins M.J."/>
            <person name="Williams K.H."/>
            <person name="Banfield J.F."/>
        </authorList>
    </citation>
    <scope>NUCLEOTIDE SEQUENCE [LARGE SCALE GENOMIC DNA]</scope>
</reference>
<protein>
    <recommendedName>
        <fullName evidence="3">Type II toxin-antitoxin system RelE/ParE family toxin</fullName>
    </recommendedName>
</protein>
<proteinExistence type="predicted"/>
<dbReference type="SUPFAM" id="SSF143011">
    <property type="entry name" value="RelE-like"/>
    <property type="match status" value="1"/>
</dbReference>
<dbReference type="PANTHER" id="PTHR38813:SF1">
    <property type="entry name" value="TOXIN RELE1-RELATED"/>
    <property type="match status" value="1"/>
</dbReference>
<dbReference type="PANTHER" id="PTHR38813">
    <property type="match status" value="1"/>
</dbReference>
<sequence>MTDQIQKNLDKLSEKERQKINKILISIKNNQWTDLDLKKLKNHEKIFRVRKGDVRIIFKKSEEKIFILAIERRSDNTYENL</sequence>
<accession>A0A0G1JFH4</accession>
<dbReference type="EMBL" id="LCJB01000026">
    <property type="protein sequence ID" value="KKT70406.1"/>
    <property type="molecule type" value="Genomic_DNA"/>
</dbReference>
<dbReference type="InterPro" id="IPR052747">
    <property type="entry name" value="TA_system_RelE_toxin"/>
</dbReference>
<gene>
    <name evidence="1" type="ORF">UW63_C0026G0006</name>
</gene>
<evidence type="ECO:0000313" key="1">
    <source>
        <dbReference type="EMBL" id="KKT70406.1"/>
    </source>
</evidence>
<dbReference type="Proteomes" id="UP000034154">
    <property type="component" value="Unassembled WGS sequence"/>
</dbReference>
<evidence type="ECO:0000313" key="2">
    <source>
        <dbReference type="Proteomes" id="UP000034154"/>
    </source>
</evidence>
<name>A0A0G1JFH4_9BACT</name>
<dbReference type="Gene3D" id="3.30.2310.20">
    <property type="entry name" value="RelE-like"/>
    <property type="match status" value="1"/>
</dbReference>
<dbReference type="AlphaFoldDB" id="A0A0G1JFH4"/>
<dbReference type="InterPro" id="IPR035093">
    <property type="entry name" value="RelE/ParE_toxin_dom_sf"/>
</dbReference>
<comment type="caution">
    <text evidence="1">The sequence shown here is derived from an EMBL/GenBank/DDBJ whole genome shotgun (WGS) entry which is preliminary data.</text>
</comment>
<organism evidence="1 2">
    <name type="scientific">Candidatus Uhrbacteria bacterium GW2011_GWF2_44_350</name>
    <dbReference type="NCBI Taxonomy" id="1619000"/>
    <lineage>
        <taxon>Bacteria</taxon>
        <taxon>Candidatus Uhriibacteriota</taxon>
    </lineage>
</organism>